<dbReference type="GeneID" id="112466195"/>
<keyword evidence="2" id="KW-1185">Reference proteome</keyword>
<dbReference type="OrthoDB" id="73875at2759"/>
<feature type="compositionally biased region" description="Basic and acidic residues" evidence="1">
    <location>
        <begin position="1116"/>
        <end position="1137"/>
    </location>
</feature>
<evidence type="ECO:0000313" key="2">
    <source>
        <dbReference type="Proteomes" id="UP000504618"/>
    </source>
</evidence>
<accession>A0A6J1RAG1</accession>
<feature type="region of interest" description="Disordered" evidence="1">
    <location>
        <begin position="905"/>
        <end position="953"/>
    </location>
</feature>
<feature type="region of interest" description="Disordered" evidence="1">
    <location>
        <begin position="853"/>
        <end position="872"/>
    </location>
</feature>
<proteinExistence type="predicted"/>
<dbReference type="RefSeq" id="XP_024889916.1">
    <property type="nucleotide sequence ID" value="XM_025034148.1"/>
</dbReference>
<organism evidence="2 3">
    <name type="scientific">Temnothorax curvispinosus</name>
    <dbReference type="NCBI Taxonomy" id="300111"/>
    <lineage>
        <taxon>Eukaryota</taxon>
        <taxon>Metazoa</taxon>
        <taxon>Ecdysozoa</taxon>
        <taxon>Arthropoda</taxon>
        <taxon>Hexapoda</taxon>
        <taxon>Insecta</taxon>
        <taxon>Pterygota</taxon>
        <taxon>Neoptera</taxon>
        <taxon>Endopterygota</taxon>
        <taxon>Hymenoptera</taxon>
        <taxon>Apocrita</taxon>
        <taxon>Aculeata</taxon>
        <taxon>Formicoidea</taxon>
        <taxon>Formicidae</taxon>
        <taxon>Myrmicinae</taxon>
        <taxon>Temnothorax</taxon>
    </lineage>
</organism>
<feature type="compositionally biased region" description="Polar residues" evidence="1">
    <location>
        <begin position="1025"/>
        <end position="1050"/>
    </location>
</feature>
<evidence type="ECO:0000256" key="1">
    <source>
        <dbReference type="SAM" id="MobiDB-lite"/>
    </source>
</evidence>
<feature type="compositionally biased region" description="Polar residues" evidence="1">
    <location>
        <begin position="934"/>
        <end position="948"/>
    </location>
</feature>
<dbReference type="AlphaFoldDB" id="A0A6J1RAG1"/>
<feature type="compositionally biased region" description="Acidic residues" evidence="1">
    <location>
        <begin position="856"/>
        <end position="867"/>
    </location>
</feature>
<dbReference type="Proteomes" id="UP000504618">
    <property type="component" value="Unplaced"/>
</dbReference>
<feature type="compositionally biased region" description="Basic and acidic residues" evidence="1">
    <location>
        <begin position="723"/>
        <end position="755"/>
    </location>
</feature>
<feature type="region of interest" description="Disordered" evidence="1">
    <location>
        <begin position="1015"/>
        <end position="1059"/>
    </location>
</feature>
<gene>
    <name evidence="3" type="primary">LOC112466195</name>
</gene>
<sequence>MTLTNSIITATPSISKIISTINDPTADISIFSDDPTAMTVSAVANVSITTAPSTVAVAKGPAVTTHATIATTSIGVETTSLNYSITDNPTIENTNAILTDSAVTTALAASTETEITSTNVNVVPETAQTVANDPVTESTANTGIETTSMMTDYSTFMIPDIADAQEIATESATTQIINADIGVISTIANYSAVTIPTTIDMHDVMTDAISITDANTEIETTSTIGNYSTFTTTAIKNTTTIPVTTIPVATTASPLTTVISSTVNTQHIHATAPMTTSNPADANTVTADIITTTPLSVIIPTITDLNVTTTFANANIPSTFAISETSPTMIQSSSVTSSKAPITSTVITSTNSAVPTTLTTESSTIHLTNPNNLDISSNSEVLAVTATAESTQTTEIPTTFEIFTSTATTFPKSLYSTNFEPSSIVTAALSSTQGDKSFFTPKVTQTPSTLLSVATSIADKETVALKRSTTSATITTNPTVRTTTNAYNADSVQATSEESTTAKMKIVSEETTLKAIENRKQNQTTSELDTTNYQSSQKTARRRVLNRTNNWLGSPVTLHRTNQYSRHRVAYRGRPRRPPTYISSSNMIENNHRRRIMQKKIRVNSEAFNSTVNRPDQDIVDVQNTTEDTVAYDQVQNVRRMKVVLKRIKEKVEEKTTTILPIKESTAIENEMLHVYYENENSEEKQNITLKKIKQESLTKETSTNSSSVNDSSPDNSQSNLHVAEDLSEVDKSRKIMKDVRSQSEEKNSSDKANADSDSINTNLQGNFPKSPYAEKNLPNKRITGRRMRVVLKSVRPKSEEKDSTIDETNVESDSTDKSLQNNLSNDVNLSQNFSNEEKTRRRMRVVLKRIKSKSEEEETKTEETSTEYDSANESLQGTFSNNFYSAKNFPVEYKTRRRMRVVLKSVKPKSEGKNSTAEETTVDSDSTDENLHGTLSNKNLPVESSSGTRRRTRVVLKSVKLKSEKGNSTVEETSVDPDSTNNNLQGTFLNNSRRGKNLPVETKRRMRVILKSVKPKSEERNSTIDETSVNSDSTDLQGSFSSNLHVNENLSDEEEARGRTEVVLKSVKLKSKEGDSVAEETSVDSDFAKKDPQVLYTYSTFHFSSNLHAGDNLPDEEKKHSKHSEEKEAVTKRPEDTEPQTTRTSVPVEEDTDRPSLEVSAALSRRPTLP</sequence>
<feature type="region of interest" description="Disordered" evidence="1">
    <location>
        <begin position="1106"/>
        <end position="1171"/>
    </location>
</feature>
<reference evidence="3" key="1">
    <citation type="submission" date="2025-08" db="UniProtKB">
        <authorList>
            <consortium name="RefSeq"/>
        </authorList>
    </citation>
    <scope>IDENTIFICATION</scope>
    <source>
        <tissue evidence="3">Whole body</tissue>
    </source>
</reference>
<feature type="compositionally biased region" description="Polar residues" evidence="1">
    <location>
        <begin position="967"/>
        <end position="993"/>
    </location>
</feature>
<feature type="region of interest" description="Disordered" evidence="1">
    <location>
        <begin position="696"/>
        <end position="841"/>
    </location>
</feature>
<feature type="region of interest" description="Disordered" evidence="1">
    <location>
        <begin position="965"/>
        <end position="999"/>
    </location>
</feature>
<name>A0A6J1RAG1_9HYME</name>
<feature type="compositionally biased region" description="Polar residues" evidence="1">
    <location>
        <begin position="818"/>
        <end position="835"/>
    </location>
</feature>
<protein>
    <submittedName>
        <fullName evidence="3">Mucin-22-like</fullName>
    </submittedName>
</protein>
<feature type="compositionally biased region" description="Low complexity" evidence="1">
    <location>
        <begin position="702"/>
        <end position="720"/>
    </location>
</feature>
<evidence type="ECO:0000313" key="3">
    <source>
        <dbReference type="RefSeq" id="XP_024889916.1"/>
    </source>
</evidence>